<feature type="coiled-coil region" evidence="1">
    <location>
        <begin position="164"/>
        <end position="191"/>
    </location>
</feature>
<evidence type="ECO:0000256" key="1">
    <source>
        <dbReference type="SAM" id="Coils"/>
    </source>
</evidence>
<dbReference type="Proteomes" id="UP001175227">
    <property type="component" value="Unassembled WGS sequence"/>
</dbReference>
<keyword evidence="3" id="KW-0472">Membrane</keyword>
<keyword evidence="1" id="KW-0175">Coiled coil</keyword>
<keyword evidence="5" id="KW-1185">Reference proteome</keyword>
<accession>A0AA39UCL6</accession>
<evidence type="ECO:0000313" key="4">
    <source>
        <dbReference type="EMBL" id="KAK0477389.1"/>
    </source>
</evidence>
<keyword evidence="3" id="KW-1133">Transmembrane helix</keyword>
<dbReference type="AlphaFoldDB" id="A0AA39UCL6"/>
<gene>
    <name evidence="4" type="ORF">IW261DRAFT_1421092</name>
</gene>
<dbReference type="EMBL" id="JAUEPR010000017">
    <property type="protein sequence ID" value="KAK0477389.1"/>
    <property type="molecule type" value="Genomic_DNA"/>
</dbReference>
<proteinExistence type="predicted"/>
<dbReference type="CDD" id="cd12087">
    <property type="entry name" value="TM_EGFR-like"/>
    <property type="match status" value="1"/>
</dbReference>
<comment type="caution">
    <text evidence="4">The sequence shown here is derived from an EMBL/GenBank/DDBJ whole genome shotgun (WGS) entry which is preliminary data.</text>
</comment>
<feature type="transmembrane region" description="Helical" evidence="3">
    <location>
        <begin position="88"/>
        <end position="111"/>
    </location>
</feature>
<organism evidence="4 5">
    <name type="scientific">Armillaria novae-zelandiae</name>
    <dbReference type="NCBI Taxonomy" id="153914"/>
    <lineage>
        <taxon>Eukaryota</taxon>
        <taxon>Fungi</taxon>
        <taxon>Dikarya</taxon>
        <taxon>Basidiomycota</taxon>
        <taxon>Agaricomycotina</taxon>
        <taxon>Agaricomycetes</taxon>
        <taxon>Agaricomycetidae</taxon>
        <taxon>Agaricales</taxon>
        <taxon>Marasmiineae</taxon>
        <taxon>Physalacriaceae</taxon>
        <taxon>Armillaria</taxon>
    </lineage>
</organism>
<reference evidence="4" key="1">
    <citation type="submission" date="2023-06" db="EMBL/GenBank/DDBJ databases">
        <authorList>
            <consortium name="Lawrence Berkeley National Laboratory"/>
            <person name="Ahrendt S."/>
            <person name="Sahu N."/>
            <person name="Indic B."/>
            <person name="Wong-Bajracharya J."/>
            <person name="Merenyi Z."/>
            <person name="Ke H.-M."/>
            <person name="Monk M."/>
            <person name="Kocsube S."/>
            <person name="Drula E."/>
            <person name="Lipzen A."/>
            <person name="Balint B."/>
            <person name="Henrissat B."/>
            <person name="Andreopoulos B."/>
            <person name="Martin F.M."/>
            <person name="Harder C.B."/>
            <person name="Rigling D."/>
            <person name="Ford K.L."/>
            <person name="Foster G.D."/>
            <person name="Pangilinan J."/>
            <person name="Papanicolaou A."/>
            <person name="Barry K."/>
            <person name="LaButti K."/>
            <person name="Viragh M."/>
            <person name="Koriabine M."/>
            <person name="Yan M."/>
            <person name="Riley R."/>
            <person name="Champramary S."/>
            <person name="Plett K.L."/>
            <person name="Tsai I.J."/>
            <person name="Slot J."/>
            <person name="Sipos G."/>
            <person name="Plett J."/>
            <person name="Nagy L.G."/>
            <person name="Grigoriev I.V."/>
        </authorList>
    </citation>
    <scope>NUCLEOTIDE SEQUENCE</scope>
    <source>
        <strain evidence="4">ICMP 16352</strain>
    </source>
</reference>
<evidence type="ECO:0000256" key="2">
    <source>
        <dbReference type="SAM" id="MobiDB-lite"/>
    </source>
</evidence>
<feature type="region of interest" description="Disordered" evidence="2">
    <location>
        <begin position="193"/>
        <end position="233"/>
    </location>
</feature>
<sequence>MSVPTSTTSISNPNVNDIHPPLLTWGEPAISTQNSKLDTSTSQSGQLEATTTLSSSSLQASSSKATFYHTKGVSSSSSTNSSHPITRAVIAGSVIGSLAFILVVVLLFAFLRRVEYRKRASNHSSSDDCLGIAPIPHLTSTKSTSSTGTGFSEPITSESLAIPRRLSQSSRNVYEEEIERLRQRIRCMEEEIDLMHGGSPPPSYRSPRRSDISNPFGPSSSLLPPLPSHDISH</sequence>
<evidence type="ECO:0000313" key="5">
    <source>
        <dbReference type="Proteomes" id="UP001175227"/>
    </source>
</evidence>
<name>A0AA39UCL6_9AGAR</name>
<protein>
    <submittedName>
        <fullName evidence="4">Uncharacterized protein</fullName>
    </submittedName>
</protein>
<keyword evidence="3" id="KW-0812">Transmembrane</keyword>
<evidence type="ECO:0000256" key="3">
    <source>
        <dbReference type="SAM" id="Phobius"/>
    </source>
</evidence>